<proteinExistence type="predicted"/>
<dbReference type="Proteomes" id="UP001523216">
    <property type="component" value="Unassembled WGS sequence"/>
</dbReference>
<dbReference type="RefSeq" id="WP_251804786.1">
    <property type="nucleotide sequence ID" value="NZ_JAMQOL010000092.1"/>
</dbReference>
<dbReference type="EMBL" id="JAMQOL010000092">
    <property type="protein sequence ID" value="MCM4085053.1"/>
    <property type="molecule type" value="Genomic_DNA"/>
</dbReference>
<feature type="transmembrane region" description="Helical" evidence="1">
    <location>
        <begin position="29"/>
        <end position="47"/>
    </location>
</feature>
<keyword evidence="1" id="KW-1133">Transmembrane helix</keyword>
<name>A0ABT0YHS0_9ACTN</name>
<reference evidence="2 3" key="1">
    <citation type="submission" date="2022-06" db="EMBL/GenBank/DDBJ databases">
        <title>Actinoplanes abujensis sp. nov., isolated from Nigerian arid soil.</title>
        <authorList>
            <person name="Ding P."/>
        </authorList>
    </citation>
    <scope>NUCLEOTIDE SEQUENCE [LARGE SCALE GENOMIC DNA]</scope>
    <source>
        <strain evidence="3">TRM88002</strain>
    </source>
</reference>
<evidence type="ECO:0000313" key="2">
    <source>
        <dbReference type="EMBL" id="MCM4085053.1"/>
    </source>
</evidence>
<evidence type="ECO:0008006" key="4">
    <source>
        <dbReference type="Google" id="ProtNLM"/>
    </source>
</evidence>
<gene>
    <name evidence="2" type="ORF">LXN57_46755</name>
</gene>
<evidence type="ECO:0000256" key="1">
    <source>
        <dbReference type="SAM" id="Phobius"/>
    </source>
</evidence>
<evidence type="ECO:0000313" key="3">
    <source>
        <dbReference type="Proteomes" id="UP001523216"/>
    </source>
</evidence>
<sequence>MRALFIAVGVVALVLILLGIIIEAVQWLLIIGLVALVAAIVLGVVHTRRAMQ</sequence>
<organism evidence="2 3">
    <name type="scientific">Paractinoplanes hotanensis</name>
    <dbReference type="NCBI Taxonomy" id="2906497"/>
    <lineage>
        <taxon>Bacteria</taxon>
        <taxon>Bacillati</taxon>
        <taxon>Actinomycetota</taxon>
        <taxon>Actinomycetes</taxon>
        <taxon>Micromonosporales</taxon>
        <taxon>Micromonosporaceae</taxon>
        <taxon>Paractinoplanes</taxon>
    </lineage>
</organism>
<protein>
    <recommendedName>
        <fullName evidence="4">NADH dehydrogenase subunit 6</fullName>
    </recommendedName>
</protein>
<keyword evidence="1" id="KW-0472">Membrane</keyword>
<keyword evidence="1" id="KW-0812">Transmembrane</keyword>
<keyword evidence="3" id="KW-1185">Reference proteome</keyword>
<accession>A0ABT0YHS0</accession>
<comment type="caution">
    <text evidence="2">The sequence shown here is derived from an EMBL/GenBank/DDBJ whole genome shotgun (WGS) entry which is preliminary data.</text>
</comment>